<gene>
    <name evidence="5" type="ORF">KEBURONENSIS_00340</name>
    <name evidence="4" type="ORF">KEBURONENSIS_00579</name>
</gene>
<dbReference type="SMART" id="SM00062">
    <property type="entry name" value="PBPb"/>
    <property type="match status" value="1"/>
</dbReference>
<keyword evidence="1 2" id="KW-0732">Signal</keyword>
<keyword evidence="6" id="KW-1185">Reference proteome</keyword>
<evidence type="ECO:0000256" key="2">
    <source>
        <dbReference type="SAM" id="SignalP"/>
    </source>
</evidence>
<reference evidence="5 6" key="2">
    <citation type="submission" date="2017-06" db="EMBL/GenBank/DDBJ databases">
        <authorList>
            <person name="Kim H.J."/>
            <person name="Triplett B.A."/>
        </authorList>
    </citation>
    <scope>NUCLEOTIDE SEQUENCE [LARGE SCALE GENOMIC DNA]</scope>
    <source>
        <strain evidence="5">Kingella_eburonensis</strain>
    </source>
</reference>
<accession>A0A238HJY3</accession>
<sequence>MKTTIRTQLSVLALALLAACSNQEAAKTETPAKSTSEATPSAAPTATDASVVKVAISGDYRPFSFYESQKAQGIEVELLQKVAEKQGFKVEFNTTVWSKAYQDVKNKTFDVIAMGTAVDEADTSVVVPTSTYMRSGDCVATLHDKKLPDWTKGRVTVADDETMKEEVMKANGIPAEKISMEKTSFLTLTALVKDKADAAVGDCSVLKYYSKGDTLKSYTFNIVDYNHAGQTEESFAMTLMVSKDKPDLVNKINAGIADLKQSGELDALVKKHTNHGE</sequence>
<dbReference type="Pfam" id="PF00497">
    <property type="entry name" value="SBP_bac_3"/>
    <property type="match status" value="1"/>
</dbReference>
<dbReference type="SUPFAM" id="SSF53850">
    <property type="entry name" value="Periplasmic binding protein-like II"/>
    <property type="match status" value="1"/>
</dbReference>
<evidence type="ECO:0000259" key="3">
    <source>
        <dbReference type="SMART" id="SM00062"/>
    </source>
</evidence>
<dbReference type="AlphaFoldDB" id="A0A238HJY3"/>
<dbReference type="RefSeq" id="WP_095063419.1">
    <property type="nucleotide sequence ID" value="NZ_FXUV02000043.1"/>
</dbReference>
<dbReference type="Gene3D" id="3.40.190.10">
    <property type="entry name" value="Periplasmic binding protein-like II"/>
    <property type="match status" value="2"/>
</dbReference>
<organism evidence="4">
    <name type="scientific">Kingella negevensis</name>
    <dbReference type="NCBI Taxonomy" id="1522312"/>
    <lineage>
        <taxon>Bacteria</taxon>
        <taxon>Pseudomonadati</taxon>
        <taxon>Pseudomonadota</taxon>
        <taxon>Betaproteobacteria</taxon>
        <taxon>Neisseriales</taxon>
        <taxon>Neisseriaceae</taxon>
        <taxon>Kingella</taxon>
    </lineage>
</organism>
<dbReference type="OrthoDB" id="8613969at2"/>
<evidence type="ECO:0000313" key="6">
    <source>
        <dbReference type="Proteomes" id="UP000215450"/>
    </source>
</evidence>
<feature type="signal peptide" evidence="2">
    <location>
        <begin position="1"/>
        <end position="26"/>
    </location>
</feature>
<dbReference type="InterPro" id="IPR001638">
    <property type="entry name" value="Solute-binding_3/MltF_N"/>
</dbReference>
<feature type="domain" description="Solute-binding protein family 3/N-terminal" evidence="3">
    <location>
        <begin position="51"/>
        <end position="276"/>
    </location>
</feature>
<dbReference type="EMBL" id="FXUV02000043">
    <property type="protein sequence ID" value="SNB78064.1"/>
    <property type="molecule type" value="Genomic_DNA"/>
</dbReference>
<dbReference type="PANTHER" id="PTHR35936">
    <property type="entry name" value="MEMBRANE-BOUND LYTIC MUREIN TRANSGLYCOSYLASE F"/>
    <property type="match status" value="1"/>
</dbReference>
<evidence type="ECO:0000313" key="5">
    <source>
        <dbReference type="EMBL" id="SNB78064.1"/>
    </source>
</evidence>
<evidence type="ECO:0000313" key="4">
    <source>
        <dbReference type="EMBL" id="SMQ13486.1"/>
    </source>
</evidence>
<reference evidence="4" key="1">
    <citation type="submission" date="2017-05" db="EMBL/GenBank/DDBJ databases">
        <authorList>
            <person name="Song R."/>
            <person name="Chenine A.L."/>
            <person name="Ruprecht R.M."/>
        </authorList>
    </citation>
    <scope>NUCLEOTIDE SEQUENCE</scope>
    <source>
        <strain evidence="4">Kingella_eburonensis</strain>
    </source>
</reference>
<dbReference type="EMBL" id="FXUV01000074">
    <property type="protein sequence ID" value="SMQ13486.1"/>
    <property type="molecule type" value="Genomic_DNA"/>
</dbReference>
<dbReference type="PROSITE" id="PS51257">
    <property type="entry name" value="PROKAR_LIPOPROTEIN"/>
    <property type="match status" value="1"/>
</dbReference>
<feature type="chain" id="PRO_5015075227" evidence="2">
    <location>
        <begin position="27"/>
        <end position="277"/>
    </location>
</feature>
<evidence type="ECO:0000256" key="1">
    <source>
        <dbReference type="ARBA" id="ARBA00022729"/>
    </source>
</evidence>
<dbReference type="STRING" id="1522312.GCA_900177895_01847"/>
<proteinExistence type="predicted"/>
<name>A0A238HJY3_9NEIS</name>
<protein>
    <submittedName>
        <fullName evidence="4">Putative amino-acid ABC transporter-binding protein</fullName>
    </submittedName>
</protein>
<dbReference type="Proteomes" id="UP000215450">
    <property type="component" value="Unassembled WGS sequence"/>
</dbReference>